<dbReference type="AlphaFoldDB" id="A0ABD1XTV0"/>
<reference evidence="1 2" key="1">
    <citation type="submission" date="2024-09" db="EMBL/GenBank/DDBJ databases">
        <title>Chromosome-scale assembly of Riccia fluitans.</title>
        <authorList>
            <person name="Paukszto L."/>
            <person name="Sawicki J."/>
            <person name="Karawczyk K."/>
            <person name="Piernik-Szablinska J."/>
            <person name="Szczecinska M."/>
            <person name="Mazdziarz M."/>
        </authorList>
    </citation>
    <scope>NUCLEOTIDE SEQUENCE [LARGE SCALE GENOMIC DNA]</scope>
    <source>
        <strain evidence="1">Rf_01</strain>
        <tissue evidence="1">Aerial parts of the thallus</tissue>
    </source>
</reference>
<protein>
    <submittedName>
        <fullName evidence="1">Uncharacterized protein</fullName>
    </submittedName>
</protein>
<dbReference type="Proteomes" id="UP001605036">
    <property type="component" value="Unassembled WGS sequence"/>
</dbReference>
<evidence type="ECO:0000313" key="1">
    <source>
        <dbReference type="EMBL" id="KAL2612381.1"/>
    </source>
</evidence>
<name>A0ABD1XTV0_9MARC</name>
<evidence type="ECO:0000313" key="2">
    <source>
        <dbReference type="Proteomes" id="UP001605036"/>
    </source>
</evidence>
<organism evidence="1 2">
    <name type="scientific">Riccia fluitans</name>
    <dbReference type="NCBI Taxonomy" id="41844"/>
    <lineage>
        <taxon>Eukaryota</taxon>
        <taxon>Viridiplantae</taxon>
        <taxon>Streptophyta</taxon>
        <taxon>Embryophyta</taxon>
        <taxon>Marchantiophyta</taxon>
        <taxon>Marchantiopsida</taxon>
        <taxon>Marchantiidae</taxon>
        <taxon>Marchantiales</taxon>
        <taxon>Ricciaceae</taxon>
        <taxon>Riccia</taxon>
    </lineage>
</organism>
<keyword evidence="2" id="KW-1185">Reference proteome</keyword>
<dbReference type="EMBL" id="JBHFFA010000007">
    <property type="protein sequence ID" value="KAL2612381.1"/>
    <property type="molecule type" value="Genomic_DNA"/>
</dbReference>
<gene>
    <name evidence="1" type="ORF">R1flu_024073</name>
</gene>
<comment type="caution">
    <text evidence="1">The sequence shown here is derived from an EMBL/GenBank/DDBJ whole genome shotgun (WGS) entry which is preliminary data.</text>
</comment>
<accession>A0ABD1XTV0</accession>
<sequence length="96" mass="9846">MATSATSSLSAANVTTFPTNLASFQSTVDGTAVVAFPSNVVVSKAISVNCHASAEEKDVTSQRSALVFLAGIDAFGLKSSPANVAYRESSKFVEIA</sequence>
<proteinExistence type="predicted"/>